<dbReference type="PANTHER" id="PTHR31388">
    <property type="entry name" value="PEROXIDASE 72-RELATED"/>
    <property type="match status" value="1"/>
</dbReference>
<organism evidence="16 18">
    <name type="scientific">Cannabis sativa</name>
    <name type="common">Hemp</name>
    <name type="synonym">Marijuana</name>
    <dbReference type="NCBI Taxonomy" id="3483"/>
    <lineage>
        <taxon>Eukaryota</taxon>
        <taxon>Viridiplantae</taxon>
        <taxon>Streptophyta</taxon>
        <taxon>Embryophyta</taxon>
        <taxon>Tracheophyta</taxon>
        <taxon>Spermatophyta</taxon>
        <taxon>Magnoliopsida</taxon>
        <taxon>eudicotyledons</taxon>
        <taxon>Gunneridae</taxon>
        <taxon>Pentapetalae</taxon>
        <taxon>rosids</taxon>
        <taxon>fabids</taxon>
        <taxon>Rosales</taxon>
        <taxon>Cannabaceae</taxon>
        <taxon>Cannabis</taxon>
    </lineage>
</organism>
<dbReference type="PRINTS" id="PR00461">
    <property type="entry name" value="PLPEROXIDASE"/>
</dbReference>
<dbReference type="AlphaFoldDB" id="A0A7J6HRB9"/>
<evidence type="ECO:0000256" key="7">
    <source>
        <dbReference type="ARBA" id="ARBA00022723"/>
    </source>
</evidence>
<evidence type="ECO:0000256" key="8">
    <source>
        <dbReference type="ARBA" id="ARBA00023002"/>
    </source>
</evidence>
<dbReference type="GO" id="GO:0020037">
    <property type="term" value="F:heme binding"/>
    <property type="evidence" value="ECO:0007669"/>
    <property type="project" value="InterPro"/>
</dbReference>
<dbReference type="EMBL" id="JAATIQ010000030">
    <property type="protein sequence ID" value="KAF4397823.1"/>
    <property type="molecule type" value="Genomic_DNA"/>
</dbReference>
<keyword evidence="7 11" id="KW-0479">Metal-binding</keyword>
<name>A0A7J6HRB9_CANSA</name>
<dbReference type="PROSITE" id="PS00436">
    <property type="entry name" value="PEROXIDASE_2"/>
    <property type="match status" value="1"/>
</dbReference>
<feature type="domain" description="Plant heme peroxidase family profile" evidence="14">
    <location>
        <begin position="26"/>
        <end position="115"/>
    </location>
</feature>
<evidence type="ECO:0000256" key="11">
    <source>
        <dbReference type="PIRSR" id="PIRSR600823-3"/>
    </source>
</evidence>
<evidence type="ECO:0000256" key="4">
    <source>
        <dbReference type="ARBA" id="ARBA00012313"/>
    </source>
</evidence>
<feature type="signal peptide" evidence="13">
    <location>
        <begin position="1"/>
        <end position="25"/>
    </location>
</feature>
<evidence type="ECO:0000256" key="1">
    <source>
        <dbReference type="ARBA" id="ARBA00000189"/>
    </source>
</evidence>
<evidence type="ECO:0000313" key="15">
    <source>
        <dbReference type="EMBL" id="KAF4392661.1"/>
    </source>
</evidence>
<dbReference type="InterPro" id="IPR002016">
    <property type="entry name" value="Haem_peroxidase"/>
</dbReference>
<accession>A0A7J6HRB9</accession>
<evidence type="ECO:0000256" key="13">
    <source>
        <dbReference type="SAM" id="SignalP"/>
    </source>
</evidence>
<dbReference type="EMBL" id="JAATIP010000017">
    <property type="protein sequence ID" value="KAF4392661.1"/>
    <property type="molecule type" value="Genomic_DNA"/>
</dbReference>
<keyword evidence="11" id="KW-0106">Calcium</keyword>
<comment type="cofactor">
    <cofactor evidence="2">
        <name>heme b</name>
        <dbReference type="ChEBI" id="CHEBI:60344"/>
    </cofactor>
</comment>
<dbReference type="GO" id="GO:0140825">
    <property type="term" value="F:lactoperoxidase activity"/>
    <property type="evidence" value="ECO:0007669"/>
    <property type="project" value="UniProtKB-EC"/>
</dbReference>
<reference evidence="17 18" key="1">
    <citation type="journal article" date="2020" name="bioRxiv">
        <title>Sequence and annotation of 42 cannabis genomes reveals extensive copy number variation in cannabinoid synthesis and pathogen resistance genes.</title>
        <authorList>
            <person name="Mckernan K.J."/>
            <person name="Helbert Y."/>
            <person name="Kane L.T."/>
            <person name="Ebling H."/>
            <person name="Zhang L."/>
            <person name="Liu B."/>
            <person name="Eaton Z."/>
            <person name="Mclaughlin S."/>
            <person name="Kingan S."/>
            <person name="Baybayan P."/>
            <person name="Concepcion G."/>
            <person name="Jordan M."/>
            <person name="Riva A."/>
            <person name="Barbazuk W."/>
            <person name="Harkins T."/>
        </authorList>
    </citation>
    <scope>NUCLEOTIDE SEQUENCE [LARGE SCALE GENOMIC DNA]</scope>
    <source>
        <strain evidence="17 18">cv. Jamaican Lion 4</strain>
        <strain evidence="16">Father</strain>
        <strain evidence="15">Mother</strain>
        <tissue evidence="16">Leaf</tissue>
    </source>
</reference>
<evidence type="ECO:0000313" key="17">
    <source>
        <dbReference type="Proteomes" id="UP000525078"/>
    </source>
</evidence>
<keyword evidence="9" id="KW-0408">Iron</keyword>
<comment type="caution">
    <text evidence="16">The sequence shown here is derived from an EMBL/GenBank/DDBJ whole genome shotgun (WGS) entry which is preliminary data.</text>
</comment>
<comment type="function">
    <text evidence="3">Removal of H(2)O(2), oxidation of toxic reductants, biosynthesis and degradation of lignin, suberization, auxin catabolism, response to environmental stresses such as wounding, pathogen attack and oxidative stress. These functions might be dependent on each isozyme/isoform in each plant tissue.</text>
</comment>
<evidence type="ECO:0000256" key="3">
    <source>
        <dbReference type="ARBA" id="ARBA00002322"/>
    </source>
</evidence>
<evidence type="ECO:0000256" key="2">
    <source>
        <dbReference type="ARBA" id="ARBA00001970"/>
    </source>
</evidence>
<dbReference type="GO" id="GO:0006979">
    <property type="term" value="P:response to oxidative stress"/>
    <property type="evidence" value="ECO:0007669"/>
    <property type="project" value="InterPro"/>
</dbReference>
<evidence type="ECO:0000313" key="16">
    <source>
        <dbReference type="EMBL" id="KAF4397823.1"/>
    </source>
</evidence>
<keyword evidence="5" id="KW-0575">Peroxidase</keyword>
<keyword evidence="13" id="KW-0732">Signal</keyword>
<evidence type="ECO:0000256" key="12">
    <source>
        <dbReference type="PIRSR" id="PIRSR600823-4"/>
    </source>
</evidence>
<comment type="catalytic activity">
    <reaction evidence="1">
        <text>2 a phenolic donor + H2O2 = 2 a phenolic radical donor + 2 H2O</text>
        <dbReference type="Rhea" id="RHEA:56136"/>
        <dbReference type="ChEBI" id="CHEBI:15377"/>
        <dbReference type="ChEBI" id="CHEBI:16240"/>
        <dbReference type="ChEBI" id="CHEBI:139520"/>
        <dbReference type="ChEBI" id="CHEBI:139521"/>
        <dbReference type="EC" id="1.11.1.7"/>
    </reaction>
</comment>
<comment type="cofactor">
    <cofactor evidence="11">
        <name>Ca(2+)</name>
        <dbReference type="ChEBI" id="CHEBI:29108"/>
    </cofactor>
    <text evidence="11">Binds 2 calcium ions per subunit.</text>
</comment>
<feature type="chain" id="PRO_5033913015" description="peroxidase" evidence="13">
    <location>
        <begin position="26"/>
        <end position="208"/>
    </location>
</feature>
<dbReference type="GO" id="GO:0046872">
    <property type="term" value="F:metal ion binding"/>
    <property type="evidence" value="ECO:0007669"/>
    <property type="project" value="UniProtKB-KW"/>
</dbReference>
<evidence type="ECO:0000256" key="6">
    <source>
        <dbReference type="ARBA" id="ARBA00022617"/>
    </source>
</evidence>
<dbReference type="PROSITE" id="PS50873">
    <property type="entry name" value="PEROXIDASE_4"/>
    <property type="match status" value="1"/>
</dbReference>
<feature type="site" description="Transition state stabilizer" evidence="12">
    <location>
        <position position="63"/>
    </location>
</feature>
<dbReference type="Proteomes" id="UP000583929">
    <property type="component" value="Unassembled WGS sequence"/>
</dbReference>
<evidence type="ECO:0000256" key="10">
    <source>
        <dbReference type="PIRSR" id="PIRSR600823-1"/>
    </source>
</evidence>
<protein>
    <recommendedName>
        <fullName evidence="4">peroxidase</fullName>
        <ecNumber evidence="4">1.11.1.7</ecNumber>
    </recommendedName>
</protein>
<sequence>MASSSLFMTLLSLGLLMLVMGNANAQLSTNFYSKTCPKLLPTVKSKVHSAISKESRMGASLLRLFFHDCFVNELIQSDKLDAHRSGPTYTTIATLTVRLPKQGNPSVLSRVGQEITIWHHLISKAPQLLTTVTSKTLSRRRDYSTPTKNYSTVDQLIPLSSLTATPRTLSFLTLPLPWSRWEISALSLVPRERLERIAEEPINNYKIN</sequence>
<dbReference type="Proteomes" id="UP000525078">
    <property type="component" value="Unassembled WGS sequence"/>
</dbReference>
<dbReference type="Gene3D" id="1.10.520.10">
    <property type="match status" value="1"/>
</dbReference>
<dbReference type="InterPro" id="IPR010255">
    <property type="entry name" value="Haem_peroxidase_sf"/>
</dbReference>
<evidence type="ECO:0000256" key="9">
    <source>
        <dbReference type="ARBA" id="ARBA00023004"/>
    </source>
</evidence>
<evidence type="ECO:0000259" key="14">
    <source>
        <dbReference type="PROSITE" id="PS50873"/>
    </source>
</evidence>
<dbReference type="InterPro" id="IPR000823">
    <property type="entry name" value="Peroxidase_pln"/>
</dbReference>
<dbReference type="PANTHER" id="PTHR31388:SF24">
    <property type="entry name" value="PEROXIDASE 52"/>
    <property type="match status" value="1"/>
</dbReference>
<evidence type="ECO:0000256" key="5">
    <source>
        <dbReference type="ARBA" id="ARBA00022559"/>
    </source>
</evidence>
<keyword evidence="18" id="KW-1185">Reference proteome</keyword>
<evidence type="ECO:0000313" key="18">
    <source>
        <dbReference type="Proteomes" id="UP000583929"/>
    </source>
</evidence>
<keyword evidence="8" id="KW-0560">Oxidoreductase</keyword>
<dbReference type="SUPFAM" id="SSF48113">
    <property type="entry name" value="Heme-dependent peroxidases"/>
    <property type="match status" value="1"/>
</dbReference>
<keyword evidence="6" id="KW-0349">Heme</keyword>
<dbReference type="EC" id="1.11.1.7" evidence="4"/>
<gene>
    <name evidence="15" type="ORF">F8388_003081</name>
    <name evidence="16" type="ORF">G4B88_017304</name>
</gene>
<feature type="binding site" evidence="11">
    <location>
        <position position="68"/>
    </location>
    <ligand>
        <name>Ca(2+)</name>
        <dbReference type="ChEBI" id="CHEBI:29108"/>
        <label>1</label>
    </ligand>
</feature>
<feature type="binding site" evidence="11">
    <location>
        <position position="71"/>
    </location>
    <ligand>
        <name>Ca(2+)</name>
        <dbReference type="ChEBI" id="CHEBI:29108"/>
        <label>1</label>
    </ligand>
</feature>
<dbReference type="InterPro" id="IPR019794">
    <property type="entry name" value="Peroxidases_AS"/>
</dbReference>
<feature type="active site" description="Proton acceptor" evidence="10">
    <location>
        <position position="67"/>
    </location>
</feature>
<proteinExistence type="predicted"/>